<name>A0A2I2MAR1_9FLAO</name>
<gene>
    <name evidence="2" type="ORF">TNO010_520014</name>
</gene>
<dbReference type="AlphaFoldDB" id="A0A2I2MAR1"/>
<evidence type="ECO:0000313" key="2">
    <source>
        <dbReference type="EMBL" id="SOU89629.1"/>
    </source>
</evidence>
<accession>A0A2I2MAR1</accession>
<dbReference type="Proteomes" id="UP000490060">
    <property type="component" value="Unassembled WGS sequence"/>
</dbReference>
<reference evidence="2 3" key="1">
    <citation type="submission" date="2017-11" db="EMBL/GenBank/DDBJ databases">
        <authorList>
            <person name="Duchaud E."/>
        </authorList>
    </citation>
    <scope>NUCLEOTIDE SEQUENCE [LARGE SCALE GENOMIC DNA]</scope>
    <source>
        <strain evidence="2 3">TNO010</strain>
    </source>
</reference>
<keyword evidence="1" id="KW-0472">Membrane</keyword>
<feature type="transmembrane region" description="Helical" evidence="1">
    <location>
        <begin position="156"/>
        <end position="175"/>
    </location>
</feature>
<sequence>MKEYFNDIEFKVKDNLKLKSNLKNYFESDGFIAVENEKDQLLFIKKSTLLDGWKLNILNWEAKINIEVKQKDNVVIHHNVKTKGFGFITPVAFSRLFEKYLYHLESYINNNECYKSKNIELIKLGKIKMLKYIALLILGIFTGLCLGDILENMTGIELLGYLGIIIGFKSTEMMINKYLIKKNTLQHSV</sequence>
<dbReference type="EMBL" id="OENE01000048">
    <property type="protein sequence ID" value="SOU89629.1"/>
    <property type="molecule type" value="Genomic_DNA"/>
</dbReference>
<protein>
    <submittedName>
        <fullName evidence="2">Uncharacterized protein</fullName>
    </submittedName>
</protein>
<keyword evidence="1" id="KW-1133">Transmembrane helix</keyword>
<feature type="transmembrane region" description="Helical" evidence="1">
    <location>
        <begin position="132"/>
        <end position="150"/>
    </location>
</feature>
<proteinExistence type="predicted"/>
<evidence type="ECO:0000256" key="1">
    <source>
        <dbReference type="SAM" id="Phobius"/>
    </source>
</evidence>
<organism evidence="2 3">
    <name type="scientific">Tenacibaculum finnmarkense genomovar ulcerans</name>
    <dbReference type="NCBI Taxonomy" id="2781388"/>
    <lineage>
        <taxon>Bacteria</taxon>
        <taxon>Pseudomonadati</taxon>
        <taxon>Bacteroidota</taxon>
        <taxon>Flavobacteriia</taxon>
        <taxon>Flavobacteriales</taxon>
        <taxon>Flavobacteriaceae</taxon>
        <taxon>Tenacibaculum</taxon>
        <taxon>Tenacibaculum finnmarkense</taxon>
    </lineage>
</organism>
<keyword evidence="1" id="KW-0812">Transmembrane</keyword>
<evidence type="ECO:0000313" key="3">
    <source>
        <dbReference type="Proteomes" id="UP000490060"/>
    </source>
</evidence>
<dbReference type="RefSeq" id="WP_172505805.1">
    <property type="nucleotide sequence ID" value="NZ_OENE01000048.1"/>
</dbReference>